<name>A0ABY2UI17_9GAMM</name>
<dbReference type="EMBL" id="VANI01000012">
    <property type="protein sequence ID" value="TLM76690.1"/>
    <property type="molecule type" value="Genomic_DNA"/>
</dbReference>
<dbReference type="Proteomes" id="UP000306791">
    <property type="component" value="Unassembled WGS sequence"/>
</dbReference>
<reference evidence="2 3" key="1">
    <citation type="submission" date="2019-05" db="EMBL/GenBank/DDBJ databases">
        <title>Microbulbifer harenosus sp. nov., an alginate-degrading bacterium isolated from coastal sand.</title>
        <authorList>
            <person name="Huang H."/>
            <person name="Mo K."/>
            <person name="Bao S."/>
        </authorList>
    </citation>
    <scope>NUCLEOTIDE SEQUENCE [LARGE SCALE GENOMIC DNA]</scope>
    <source>
        <strain evidence="2 3">HB161719</strain>
    </source>
</reference>
<gene>
    <name evidence="2" type="ORF">FDY93_12035</name>
</gene>
<proteinExistence type="predicted"/>
<comment type="caution">
    <text evidence="2">The sequence shown here is derived from an EMBL/GenBank/DDBJ whole genome shotgun (WGS) entry which is preliminary data.</text>
</comment>
<sequence>MKNLYILIFLNAFSCSVFAGTLYSFDEAKVRERALQHIHRKYSEFVDIELTSKPLQPVFDKKGHMFVSAIFSYKATNELGVLYVCAKIDENGELVNIEKEIPGRRSLKNFVLPKYPGCWGKP</sequence>
<keyword evidence="1" id="KW-0732">Signal</keyword>
<protein>
    <submittedName>
        <fullName evidence="2">Uncharacterized protein</fullName>
    </submittedName>
</protein>
<keyword evidence="3" id="KW-1185">Reference proteome</keyword>
<evidence type="ECO:0000313" key="3">
    <source>
        <dbReference type="Proteomes" id="UP000306791"/>
    </source>
</evidence>
<feature type="signal peptide" evidence="1">
    <location>
        <begin position="1"/>
        <end position="19"/>
    </location>
</feature>
<organism evidence="2 3">
    <name type="scientific">Microbulbifer harenosus</name>
    <dbReference type="NCBI Taxonomy" id="2576840"/>
    <lineage>
        <taxon>Bacteria</taxon>
        <taxon>Pseudomonadati</taxon>
        <taxon>Pseudomonadota</taxon>
        <taxon>Gammaproteobacteria</taxon>
        <taxon>Cellvibrionales</taxon>
        <taxon>Microbulbiferaceae</taxon>
        <taxon>Microbulbifer</taxon>
    </lineage>
</organism>
<accession>A0ABY2UI17</accession>
<feature type="chain" id="PRO_5046957462" evidence="1">
    <location>
        <begin position="20"/>
        <end position="122"/>
    </location>
</feature>
<evidence type="ECO:0000256" key="1">
    <source>
        <dbReference type="SAM" id="SignalP"/>
    </source>
</evidence>
<dbReference type="RefSeq" id="WP_138236008.1">
    <property type="nucleotide sequence ID" value="NZ_CP185860.1"/>
</dbReference>
<evidence type="ECO:0000313" key="2">
    <source>
        <dbReference type="EMBL" id="TLM76690.1"/>
    </source>
</evidence>